<keyword evidence="1" id="KW-1133">Transmembrane helix</keyword>
<evidence type="ECO:0000256" key="1">
    <source>
        <dbReference type="SAM" id="Phobius"/>
    </source>
</evidence>
<name>A0A0G1C967_9BACT</name>
<gene>
    <name evidence="2" type="ORF">UV58_C0014G0030</name>
</gene>
<feature type="transmembrane region" description="Helical" evidence="1">
    <location>
        <begin position="7"/>
        <end position="26"/>
    </location>
</feature>
<evidence type="ECO:0000313" key="2">
    <source>
        <dbReference type="EMBL" id="KKS81984.1"/>
    </source>
</evidence>
<dbReference type="AlphaFoldDB" id="A0A0G1C967"/>
<sequence length="57" mass="5905">MNRYRQAFGVCLAGGPIMTGSMLLGGNALSTSLIFGFVTVVISLSGMHLGLWTKSAA</sequence>
<dbReference type="Proteomes" id="UP000034810">
    <property type="component" value="Unassembled WGS sequence"/>
</dbReference>
<keyword evidence="1" id="KW-0472">Membrane</keyword>
<proteinExistence type="predicted"/>
<evidence type="ECO:0000313" key="3">
    <source>
        <dbReference type="Proteomes" id="UP000034810"/>
    </source>
</evidence>
<organism evidence="2 3">
    <name type="scientific">Candidatus Wolfebacteria bacterium GW2011_GWC1_43_10</name>
    <dbReference type="NCBI Taxonomy" id="1619011"/>
    <lineage>
        <taxon>Bacteria</taxon>
        <taxon>Candidatus Wolfeibacteriota</taxon>
    </lineage>
</organism>
<dbReference type="EMBL" id="LCFA01000014">
    <property type="protein sequence ID" value="KKS81984.1"/>
    <property type="molecule type" value="Genomic_DNA"/>
</dbReference>
<reference evidence="2 3" key="1">
    <citation type="journal article" date="2015" name="Nature">
        <title>rRNA introns, odd ribosomes, and small enigmatic genomes across a large radiation of phyla.</title>
        <authorList>
            <person name="Brown C.T."/>
            <person name="Hug L.A."/>
            <person name="Thomas B.C."/>
            <person name="Sharon I."/>
            <person name="Castelle C.J."/>
            <person name="Singh A."/>
            <person name="Wilkins M.J."/>
            <person name="Williams K.H."/>
            <person name="Banfield J.F."/>
        </authorList>
    </citation>
    <scope>NUCLEOTIDE SEQUENCE [LARGE SCALE GENOMIC DNA]</scope>
</reference>
<feature type="transmembrane region" description="Helical" evidence="1">
    <location>
        <begin position="32"/>
        <end position="52"/>
    </location>
</feature>
<accession>A0A0G1C967</accession>
<protein>
    <submittedName>
        <fullName evidence="2">Uncharacterized protein</fullName>
    </submittedName>
</protein>
<comment type="caution">
    <text evidence="2">The sequence shown here is derived from an EMBL/GenBank/DDBJ whole genome shotgun (WGS) entry which is preliminary data.</text>
</comment>
<keyword evidence="1" id="KW-0812">Transmembrane</keyword>